<dbReference type="PROSITE" id="PS00141">
    <property type="entry name" value="ASP_PROTEASE"/>
    <property type="match status" value="1"/>
</dbReference>
<evidence type="ECO:0000313" key="3">
    <source>
        <dbReference type="EMBL" id="CAF3627669.1"/>
    </source>
</evidence>
<dbReference type="PANTHER" id="PTHR36943:SF1">
    <property type="entry name" value="CCHC-TYPE DOMAIN-CONTAINING PROTEIN"/>
    <property type="match status" value="1"/>
</dbReference>
<dbReference type="EMBL" id="CAJNOQ010000804">
    <property type="protein sequence ID" value="CAF0840330.1"/>
    <property type="molecule type" value="Genomic_DNA"/>
</dbReference>
<accession>A0A813VDV1</accession>
<dbReference type="Pfam" id="PF13975">
    <property type="entry name" value="gag-asp_proteas"/>
    <property type="match status" value="1"/>
</dbReference>
<evidence type="ECO:0000313" key="4">
    <source>
        <dbReference type="EMBL" id="CAF3844620.1"/>
    </source>
</evidence>
<comment type="caution">
    <text evidence="1">The sequence shown here is derived from an EMBL/GenBank/DDBJ whole genome shotgun (WGS) entry which is preliminary data.</text>
</comment>
<dbReference type="Proteomes" id="UP000681722">
    <property type="component" value="Unassembled WGS sequence"/>
</dbReference>
<dbReference type="SUPFAM" id="SSF50630">
    <property type="entry name" value="Acid proteases"/>
    <property type="match status" value="1"/>
</dbReference>
<dbReference type="EMBL" id="CAJOBC010000804">
    <property type="protein sequence ID" value="CAF3627669.1"/>
    <property type="molecule type" value="Genomic_DNA"/>
</dbReference>
<dbReference type="AlphaFoldDB" id="A0A813VDV1"/>
<organism evidence="1 5">
    <name type="scientific">Didymodactylos carnosus</name>
    <dbReference type="NCBI Taxonomy" id="1234261"/>
    <lineage>
        <taxon>Eukaryota</taxon>
        <taxon>Metazoa</taxon>
        <taxon>Spiralia</taxon>
        <taxon>Gnathifera</taxon>
        <taxon>Rotifera</taxon>
        <taxon>Eurotatoria</taxon>
        <taxon>Bdelloidea</taxon>
        <taxon>Philodinida</taxon>
        <taxon>Philodinidae</taxon>
        <taxon>Didymodactylos</taxon>
    </lineage>
</organism>
<dbReference type="Gene3D" id="2.40.70.10">
    <property type="entry name" value="Acid Proteases"/>
    <property type="match status" value="1"/>
</dbReference>
<dbReference type="GO" id="GO:0006508">
    <property type="term" value="P:proteolysis"/>
    <property type="evidence" value="ECO:0007669"/>
    <property type="project" value="InterPro"/>
</dbReference>
<evidence type="ECO:0000313" key="1">
    <source>
        <dbReference type="EMBL" id="CAF0840330.1"/>
    </source>
</evidence>
<evidence type="ECO:0000313" key="2">
    <source>
        <dbReference type="EMBL" id="CAF1081743.1"/>
    </source>
</evidence>
<sequence length="207" mass="23086">MWKIRTLCPTMSQSFKLTSVSQVDGSGTNNTNPLLTFIRVQVNNVPIEVIVDSGVTHSFIHKNTLARLHHPKIEQTSNTFQLANSSEMKILGYVDLQIKINHITTTVSASIVDSSCANFILGDDWITNYKVIIDKFSSRMSIPTRNGLTSTPIIQHGEDTVFRVKLANTIILNPGFNTTQAKVPISSAATVLFQPFRQLQYERPLLL</sequence>
<dbReference type="InterPro" id="IPR021109">
    <property type="entry name" value="Peptidase_aspartic_dom_sf"/>
</dbReference>
<dbReference type="InterPro" id="IPR001969">
    <property type="entry name" value="Aspartic_peptidase_AS"/>
</dbReference>
<reference evidence="1" key="1">
    <citation type="submission" date="2021-02" db="EMBL/GenBank/DDBJ databases">
        <authorList>
            <person name="Nowell W R."/>
        </authorList>
    </citation>
    <scope>NUCLEOTIDE SEQUENCE</scope>
</reference>
<evidence type="ECO:0000313" key="5">
    <source>
        <dbReference type="Proteomes" id="UP000663829"/>
    </source>
</evidence>
<dbReference type="CDD" id="cd00303">
    <property type="entry name" value="retropepsin_like"/>
    <property type="match status" value="1"/>
</dbReference>
<protein>
    <recommendedName>
        <fullName evidence="6">Retropepsins domain-containing protein</fullName>
    </recommendedName>
</protein>
<dbReference type="Proteomes" id="UP000677228">
    <property type="component" value="Unassembled WGS sequence"/>
</dbReference>
<dbReference type="Proteomes" id="UP000682733">
    <property type="component" value="Unassembled WGS sequence"/>
</dbReference>
<evidence type="ECO:0008006" key="6">
    <source>
        <dbReference type="Google" id="ProtNLM"/>
    </source>
</evidence>
<dbReference type="Proteomes" id="UP000663829">
    <property type="component" value="Unassembled WGS sequence"/>
</dbReference>
<dbReference type="GO" id="GO:0004190">
    <property type="term" value="F:aspartic-type endopeptidase activity"/>
    <property type="evidence" value="ECO:0007669"/>
    <property type="project" value="InterPro"/>
</dbReference>
<dbReference type="OrthoDB" id="1751327at2759"/>
<keyword evidence="5" id="KW-1185">Reference proteome</keyword>
<dbReference type="EMBL" id="CAJNOK010009124">
    <property type="protein sequence ID" value="CAF1081743.1"/>
    <property type="molecule type" value="Genomic_DNA"/>
</dbReference>
<dbReference type="PANTHER" id="PTHR36943">
    <property type="entry name" value="CCHC-TYPE DOMAIN-CONTAINING PROTEIN"/>
    <property type="match status" value="1"/>
</dbReference>
<dbReference type="EMBL" id="CAJOBA010009140">
    <property type="protein sequence ID" value="CAF3844620.1"/>
    <property type="molecule type" value="Genomic_DNA"/>
</dbReference>
<gene>
    <name evidence="1" type="ORF">GPM918_LOCUS5530</name>
    <name evidence="2" type="ORF">OVA965_LOCUS18395</name>
    <name evidence="3" type="ORF">SRO942_LOCUS5530</name>
    <name evidence="4" type="ORF">TMI583_LOCUS18407</name>
</gene>
<name>A0A813VDV1_9BILA</name>
<proteinExistence type="predicted"/>